<keyword evidence="6" id="KW-1185">Reference proteome</keyword>
<accession>A0A5N5XFB0</accession>
<keyword evidence="2" id="KW-0547">Nucleotide-binding</keyword>
<dbReference type="Pfam" id="PF08240">
    <property type="entry name" value="ADH_N"/>
    <property type="match status" value="1"/>
</dbReference>
<name>A0A5N5XFB0_9EURO</name>
<dbReference type="Proteomes" id="UP000326565">
    <property type="component" value="Unassembled WGS sequence"/>
</dbReference>
<dbReference type="InterPro" id="IPR020843">
    <property type="entry name" value="ER"/>
</dbReference>
<dbReference type="GO" id="GO:0000166">
    <property type="term" value="F:nucleotide binding"/>
    <property type="evidence" value="ECO:0007669"/>
    <property type="project" value="UniProtKB-KW"/>
</dbReference>
<dbReference type="SMART" id="SM00829">
    <property type="entry name" value="PKS_ER"/>
    <property type="match status" value="1"/>
</dbReference>
<organism evidence="5 6">
    <name type="scientific">Aspergillus leporis</name>
    <dbReference type="NCBI Taxonomy" id="41062"/>
    <lineage>
        <taxon>Eukaryota</taxon>
        <taxon>Fungi</taxon>
        <taxon>Dikarya</taxon>
        <taxon>Ascomycota</taxon>
        <taxon>Pezizomycotina</taxon>
        <taxon>Eurotiomycetes</taxon>
        <taxon>Eurotiomycetidae</taxon>
        <taxon>Eurotiales</taxon>
        <taxon>Aspergillaceae</taxon>
        <taxon>Aspergillus</taxon>
        <taxon>Aspergillus subgen. Circumdati</taxon>
    </lineage>
</organism>
<proteinExistence type="inferred from homology"/>
<dbReference type="Gene3D" id="3.90.180.10">
    <property type="entry name" value="Medium-chain alcohol dehydrogenases, catalytic domain"/>
    <property type="match status" value="1"/>
</dbReference>
<evidence type="ECO:0000313" key="5">
    <source>
        <dbReference type="EMBL" id="KAB8079391.1"/>
    </source>
</evidence>
<comment type="similarity">
    <text evidence="1">Belongs to the zinc-containing alcohol dehydrogenase family.</text>
</comment>
<evidence type="ECO:0000256" key="1">
    <source>
        <dbReference type="ARBA" id="ARBA00008072"/>
    </source>
</evidence>
<dbReference type="Gene3D" id="3.40.50.720">
    <property type="entry name" value="NAD(P)-binding Rossmann-like Domain"/>
    <property type="match status" value="1"/>
</dbReference>
<dbReference type="GO" id="GO:0016651">
    <property type="term" value="F:oxidoreductase activity, acting on NAD(P)H"/>
    <property type="evidence" value="ECO:0007669"/>
    <property type="project" value="InterPro"/>
</dbReference>
<evidence type="ECO:0000256" key="3">
    <source>
        <dbReference type="ARBA" id="ARBA00023002"/>
    </source>
</evidence>
<dbReference type="PANTHER" id="PTHR45348:SF3">
    <property type="entry name" value="ENOYL REDUCTASE (ER) DOMAIN-CONTAINING PROTEIN"/>
    <property type="match status" value="1"/>
</dbReference>
<dbReference type="InterPro" id="IPR047122">
    <property type="entry name" value="Trans-enoyl_RdTase-like"/>
</dbReference>
<dbReference type="SUPFAM" id="SSF51735">
    <property type="entry name" value="NAD(P)-binding Rossmann-fold domains"/>
    <property type="match status" value="1"/>
</dbReference>
<sequence length="314" mass="34322">MKNLNNKQPLMIEQVFTLKPQHSEVQVRVEWVPPAPFDVYQADAGLMAQFAQSLGDSGAGTVVAVGPNVKHLKVGDQVFGLPFHNEKGKGHRCFAMSAVVTLPTNFCTAFLTLSDKLGIELLGLDIPILIGGAGSSVGQFAVQILKHWGYRNIITTASPKHHDKIKGYGAKHIFDYRDPTIVDLINHSISSWSSLVNIRVFDCADSKFGSLLPISKIVSADVSNEAALAPGVEVHESLLGNYLQPETMPTLLAQGAIEPNMQCLMEGNTLMERARTALNIMRSGTVSGERFVWKFYFDVRFAITPLARIGIDSM</sequence>
<dbReference type="SUPFAM" id="SSF50129">
    <property type="entry name" value="GroES-like"/>
    <property type="match status" value="1"/>
</dbReference>
<gene>
    <name evidence="5" type="ORF">BDV29DRAFT_187092</name>
</gene>
<protein>
    <recommendedName>
        <fullName evidence="4">Enoyl reductase (ER) domain-containing protein</fullName>
    </recommendedName>
</protein>
<reference evidence="5 6" key="1">
    <citation type="submission" date="2019-04" db="EMBL/GenBank/DDBJ databases">
        <title>Friends and foes A comparative genomics study of 23 Aspergillus species from section Flavi.</title>
        <authorList>
            <consortium name="DOE Joint Genome Institute"/>
            <person name="Kjaerbolling I."/>
            <person name="Vesth T."/>
            <person name="Frisvad J.C."/>
            <person name="Nybo J.L."/>
            <person name="Theobald S."/>
            <person name="Kildgaard S."/>
            <person name="Isbrandt T."/>
            <person name="Kuo A."/>
            <person name="Sato A."/>
            <person name="Lyhne E.K."/>
            <person name="Kogle M.E."/>
            <person name="Wiebenga A."/>
            <person name="Kun R.S."/>
            <person name="Lubbers R.J."/>
            <person name="Makela M.R."/>
            <person name="Barry K."/>
            <person name="Chovatia M."/>
            <person name="Clum A."/>
            <person name="Daum C."/>
            <person name="Haridas S."/>
            <person name="He G."/>
            <person name="LaButti K."/>
            <person name="Lipzen A."/>
            <person name="Mondo S."/>
            <person name="Riley R."/>
            <person name="Salamov A."/>
            <person name="Simmons B.A."/>
            <person name="Magnuson J.K."/>
            <person name="Henrissat B."/>
            <person name="Mortensen U.H."/>
            <person name="Larsen T.O."/>
            <person name="Devries R.P."/>
            <person name="Grigoriev I.V."/>
            <person name="Machida M."/>
            <person name="Baker S.E."/>
            <person name="Andersen M.R."/>
        </authorList>
    </citation>
    <scope>NUCLEOTIDE SEQUENCE [LARGE SCALE GENOMIC DNA]</scope>
    <source>
        <strain evidence="5 6">CBS 151.66</strain>
    </source>
</reference>
<dbReference type="InterPro" id="IPR011032">
    <property type="entry name" value="GroES-like_sf"/>
</dbReference>
<dbReference type="AlphaFoldDB" id="A0A5N5XFB0"/>
<dbReference type="EMBL" id="ML732150">
    <property type="protein sequence ID" value="KAB8079391.1"/>
    <property type="molecule type" value="Genomic_DNA"/>
</dbReference>
<dbReference type="PANTHER" id="PTHR45348">
    <property type="entry name" value="HYPOTHETICAL OXIDOREDUCTASE (EUROFUNG)"/>
    <property type="match status" value="1"/>
</dbReference>
<dbReference type="InterPro" id="IPR036291">
    <property type="entry name" value="NAD(P)-bd_dom_sf"/>
</dbReference>
<evidence type="ECO:0000313" key="6">
    <source>
        <dbReference type="Proteomes" id="UP000326565"/>
    </source>
</evidence>
<dbReference type="InterPro" id="IPR013154">
    <property type="entry name" value="ADH-like_N"/>
</dbReference>
<feature type="domain" description="Enoyl reductase (ER)" evidence="4">
    <location>
        <begin position="5"/>
        <end position="292"/>
    </location>
</feature>
<dbReference type="OrthoDB" id="9992527at2759"/>
<evidence type="ECO:0000256" key="2">
    <source>
        <dbReference type="ARBA" id="ARBA00022741"/>
    </source>
</evidence>
<evidence type="ECO:0000259" key="4">
    <source>
        <dbReference type="SMART" id="SM00829"/>
    </source>
</evidence>
<keyword evidence="3" id="KW-0560">Oxidoreductase</keyword>